<gene>
    <name evidence="3" type="ORF">IQ782_21330</name>
</gene>
<proteinExistence type="predicted"/>
<keyword evidence="1" id="KW-1133">Transmembrane helix</keyword>
<evidence type="ECO:0000256" key="2">
    <source>
        <dbReference type="SAM" id="SignalP"/>
    </source>
</evidence>
<feature type="transmembrane region" description="Helical" evidence="1">
    <location>
        <begin position="29"/>
        <end position="52"/>
    </location>
</feature>
<evidence type="ECO:0008006" key="5">
    <source>
        <dbReference type="Google" id="ProtNLM"/>
    </source>
</evidence>
<protein>
    <recommendedName>
        <fullName evidence="5">HupE / UreJ protein</fullName>
    </recommendedName>
</protein>
<dbReference type="Proteomes" id="UP000607796">
    <property type="component" value="Unassembled WGS sequence"/>
</dbReference>
<evidence type="ECO:0000313" key="3">
    <source>
        <dbReference type="EMBL" id="MBE9639401.1"/>
    </source>
</evidence>
<keyword evidence="2" id="KW-0732">Signal</keyword>
<feature type="transmembrane region" description="Helical" evidence="1">
    <location>
        <begin position="167"/>
        <end position="189"/>
    </location>
</feature>
<feature type="transmembrane region" description="Helical" evidence="1">
    <location>
        <begin position="88"/>
        <end position="107"/>
    </location>
</feature>
<name>A0ABR9X7J9_9RHOB</name>
<feature type="transmembrane region" description="Helical" evidence="1">
    <location>
        <begin position="114"/>
        <end position="133"/>
    </location>
</feature>
<reference evidence="3 4" key="1">
    <citation type="journal article" date="2021" name="Int. J. Syst. Evol. Microbiol.">
        <title>Salipiger mangrovisoli sp. nov., isolated from mangrove soil and the proposal for the reclassification of Paraphaeobacter pallidus as Salipiger pallidus comb. nov.</title>
        <authorList>
            <person name="Du J."/>
            <person name="Liu Y."/>
            <person name="Pei T."/>
            <person name="Deng M.R."/>
            <person name="Zhu H."/>
        </authorList>
    </citation>
    <scope>NUCLEOTIDE SEQUENCE [LARGE SCALE GENOMIC DNA]</scope>
    <source>
        <strain evidence="3 4">6D45A</strain>
    </source>
</reference>
<feature type="transmembrane region" description="Helical" evidence="1">
    <location>
        <begin position="139"/>
        <end position="160"/>
    </location>
</feature>
<sequence length="191" mass="18833">MRSLALAVALALLPRIALAHEAFGDLGPFYGGLLHPVMAPLQTLVLAALAILLARQPLDGVRAAYPALVLAGAGAIVLHAAMPDLAVPMRLGAAAAVMLGGLALWGVALPRGVLVVLAMTGAALAAVSGDAAALTRAGLLGAVGSILGIAAFVLLVWGLVDILQSRLGRVSGAVAAAWLIAIGAMAAVLPG</sequence>
<comment type="caution">
    <text evidence="3">The sequence shown here is derived from an EMBL/GenBank/DDBJ whole genome shotgun (WGS) entry which is preliminary data.</text>
</comment>
<accession>A0ABR9X7J9</accession>
<dbReference type="RefSeq" id="WP_194136682.1">
    <property type="nucleotide sequence ID" value="NZ_JADFFK010000018.1"/>
</dbReference>
<keyword evidence="4" id="KW-1185">Reference proteome</keyword>
<feature type="transmembrane region" description="Helical" evidence="1">
    <location>
        <begin position="64"/>
        <end position="82"/>
    </location>
</feature>
<keyword evidence="1" id="KW-0812">Transmembrane</keyword>
<organism evidence="3 4">
    <name type="scientific">Salipiger mangrovisoli</name>
    <dbReference type="NCBI Taxonomy" id="2865933"/>
    <lineage>
        <taxon>Bacteria</taxon>
        <taxon>Pseudomonadati</taxon>
        <taxon>Pseudomonadota</taxon>
        <taxon>Alphaproteobacteria</taxon>
        <taxon>Rhodobacterales</taxon>
        <taxon>Roseobacteraceae</taxon>
        <taxon>Salipiger</taxon>
    </lineage>
</organism>
<keyword evidence="1" id="KW-0472">Membrane</keyword>
<feature type="chain" id="PRO_5046390560" description="HupE / UreJ protein" evidence="2">
    <location>
        <begin position="20"/>
        <end position="191"/>
    </location>
</feature>
<evidence type="ECO:0000313" key="4">
    <source>
        <dbReference type="Proteomes" id="UP000607796"/>
    </source>
</evidence>
<dbReference type="EMBL" id="JADFFK010000018">
    <property type="protein sequence ID" value="MBE9639401.1"/>
    <property type="molecule type" value="Genomic_DNA"/>
</dbReference>
<feature type="signal peptide" evidence="2">
    <location>
        <begin position="1"/>
        <end position="19"/>
    </location>
</feature>
<evidence type="ECO:0000256" key="1">
    <source>
        <dbReference type="SAM" id="Phobius"/>
    </source>
</evidence>